<protein>
    <submittedName>
        <fullName evidence="7">Putative thioredoxin-related transmembrane protein</fullName>
    </submittedName>
</protein>
<evidence type="ECO:0000256" key="4">
    <source>
        <dbReference type="ARBA" id="ARBA00023284"/>
    </source>
</evidence>
<dbReference type="AlphaFoldDB" id="Q21T40"/>
<keyword evidence="5" id="KW-1133">Transmembrane helix</keyword>
<reference evidence="8" key="1">
    <citation type="submission" date="2006-02" db="EMBL/GenBank/DDBJ databases">
        <title>Complete sequence of chromosome of Rhodoferax ferrireducens DSM 15236.</title>
        <authorList>
            <person name="Copeland A."/>
            <person name="Lucas S."/>
            <person name="Lapidus A."/>
            <person name="Barry K."/>
            <person name="Detter J.C."/>
            <person name="Glavina del Rio T."/>
            <person name="Hammon N."/>
            <person name="Israni S."/>
            <person name="Pitluck S."/>
            <person name="Brettin T."/>
            <person name="Bruce D."/>
            <person name="Han C."/>
            <person name="Tapia R."/>
            <person name="Gilna P."/>
            <person name="Kiss H."/>
            <person name="Schmutz J."/>
            <person name="Larimer F."/>
            <person name="Land M."/>
            <person name="Kyrpides N."/>
            <person name="Ivanova N."/>
            <person name="Richardson P."/>
        </authorList>
    </citation>
    <scope>NUCLEOTIDE SEQUENCE [LARGE SCALE GENOMIC DNA]</scope>
    <source>
        <strain evidence="8">ATCC BAA-621 / DSM 15236 / T118</strain>
    </source>
</reference>
<dbReference type="HOGENOM" id="CLU_042529_11_1_4"/>
<dbReference type="PROSITE" id="PS51352">
    <property type="entry name" value="THIOREDOXIN_2"/>
    <property type="match status" value="1"/>
</dbReference>
<feature type="domain" description="Thioredoxin" evidence="6">
    <location>
        <begin position="44"/>
        <end position="188"/>
    </location>
</feature>
<dbReference type="CDD" id="cd02966">
    <property type="entry name" value="TlpA_like_family"/>
    <property type="match status" value="1"/>
</dbReference>
<dbReference type="RefSeq" id="WP_011465626.1">
    <property type="nucleotide sequence ID" value="NC_007908.1"/>
</dbReference>
<feature type="transmembrane region" description="Helical" evidence="5">
    <location>
        <begin position="21"/>
        <end position="39"/>
    </location>
</feature>
<dbReference type="InterPro" id="IPR013740">
    <property type="entry name" value="Redoxin"/>
</dbReference>
<gene>
    <name evidence="7" type="ordered locus">Rfer_3354</name>
</gene>
<dbReference type="InterPro" id="IPR036249">
    <property type="entry name" value="Thioredoxin-like_sf"/>
</dbReference>
<organism evidence="7 8">
    <name type="scientific">Albidiferax ferrireducens (strain ATCC BAA-621 / DSM 15236 / T118)</name>
    <name type="common">Rhodoferax ferrireducens</name>
    <dbReference type="NCBI Taxonomy" id="338969"/>
    <lineage>
        <taxon>Bacteria</taxon>
        <taxon>Pseudomonadati</taxon>
        <taxon>Pseudomonadota</taxon>
        <taxon>Betaproteobacteria</taxon>
        <taxon>Burkholderiales</taxon>
        <taxon>Comamonadaceae</taxon>
        <taxon>Rhodoferax</taxon>
    </lineage>
</organism>
<sequence length="188" mass="20094">MIESPLSSELAENRSRTRRRWLMGAVAGAAALGGVGLAWRTYAPQTMPPAADSGLWQLEFPGLDGGVFSMASLRGKPVLLNFWATWCPPCVEELPLLSSFYQEHSAKGWQMLGLAVDQLEPVKRFLVKTPVTFPVVLAGVPGVELSKSLGNLSGGLPFTVVLGSDGVVAHRKIGQVSPANLLAWATLK</sequence>
<evidence type="ECO:0000256" key="3">
    <source>
        <dbReference type="ARBA" id="ARBA00023157"/>
    </source>
</evidence>
<evidence type="ECO:0000313" key="8">
    <source>
        <dbReference type="Proteomes" id="UP000008332"/>
    </source>
</evidence>
<name>Q21T40_ALBFT</name>
<dbReference type="GO" id="GO:0017004">
    <property type="term" value="P:cytochrome complex assembly"/>
    <property type="evidence" value="ECO:0007669"/>
    <property type="project" value="UniProtKB-KW"/>
</dbReference>
<dbReference type="KEGG" id="rfr:Rfer_3354"/>
<dbReference type="PANTHER" id="PTHR42852">
    <property type="entry name" value="THIOL:DISULFIDE INTERCHANGE PROTEIN DSBE"/>
    <property type="match status" value="1"/>
</dbReference>
<dbReference type="Gene3D" id="3.40.30.10">
    <property type="entry name" value="Glutaredoxin"/>
    <property type="match status" value="1"/>
</dbReference>
<keyword evidence="2" id="KW-0201">Cytochrome c-type biogenesis</keyword>
<dbReference type="eggNOG" id="COG0526">
    <property type="taxonomic scope" value="Bacteria"/>
</dbReference>
<dbReference type="PROSITE" id="PS00194">
    <property type="entry name" value="THIOREDOXIN_1"/>
    <property type="match status" value="1"/>
</dbReference>
<evidence type="ECO:0000256" key="2">
    <source>
        <dbReference type="ARBA" id="ARBA00022748"/>
    </source>
</evidence>
<evidence type="ECO:0000256" key="1">
    <source>
        <dbReference type="ARBA" id="ARBA00004196"/>
    </source>
</evidence>
<keyword evidence="3" id="KW-1015">Disulfide bond</keyword>
<dbReference type="Pfam" id="PF08534">
    <property type="entry name" value="Redoxin"/>
    <property type="match status" value="1"/>
</dbReference>
<dbReference type="Proteomes" id="UP000008332">
    <property type="component" value="Chromosome"/>
</dbReference>
<accession>Q21T40</accession>
<evidence type="ECO:0000313" key="7">
    <source>
        <dbReference type="EMBL" id="ABD71063.1"/>
    </source>
</evidence>
<evidence type="ECO:0000259" key="6">
    <source>
        <dbReference type="PROSITE" id="PS51352"/>
    </source>
</evidence>
<dbReference type="OrthoDB" id="9811352at2"/>
<keyword evidence="4" id="KW-0676">Redox-active center</keyword>
<dbReference type="PANTHER" id="PTHR42852:SF6">
    <property type="entry name" value="THIOL:DISULFIDE INTERCHANGE PROTEIN DSBE"/>
    <property type="match status" value="1"/>
</dbReference>
<dbReference type="InterPro" id="IPR013766">
    <property type="entry name" value="Thioredoxin_domain"/>
</dbReference>
<comment type="subcellular location">
    <subcellularLocation>
        <location evidence="1">Cell envelope</location>
    </subcellularLocation>
</comment>
<dbReference type="GO" id="GO:0015036">
    <property type="term" value="F:disulfide oxidoreductase activity"/>
    <property type="evidence" value="ECO:0007669"/>
    <property type="project" value="UniProtKB-ARBA"/>
</dbReference>
<dbReference type="GO" id="GO:0030313">
    <property type="term" value="C:cell envelope"/>
    <property type="evidence" value="ECO:0007669"/>
    <property type="project" value="UniProtKB-SubCell"/>
</dbReference>
<dbReference type="STRING" id="338969.Rfer_3354"/>
<keyword evidence="8" id="KW-1185">Reference proteome</keyword>
<dbReference type="SUPFAM" id="SSF52833">
    <property type="entry name" value="Thioredoxin-like"/>
    <property type="match status" value="1"/>
</dbReference>
<keyword evidence="5 7" id="KW-0812">Transmembrane</keyword>
<dbReference type="InterPro" id="IPR050553">
    <property type="entry name" value="Thioredoxin_ResA/DsbE_sf"/>
</dbReference>
<dbReference type="EMBL" id="CP000267">
    <property type="protein sequence ID" value="ABD71063.1"/>
    <property type="molecule type" value="Genomic_DNA"/>
</dbReference>
<evidence type="ECO:0000256" key="5">
    <source>
        <dbReference type="SAM" id="Phobius"/>
    </source>
</evidence>
<dbReference type="InterPro" id="IPR017937">
    <property type="entry name" value="Thioredoxin_CS"/>
</dbReference>
<keyword evidence="5" id="KW-0472">Membrane</keyword>
<proteinExistence type="predicted"/>